<sequence>MKLTMSWDSVLPKWRRLVDKPPASSPLVPPRAAAGSADSGYISRDPIEKAADDAAATTETSAAHALGNGVPPPAEPQPITPAPHDAPKSNGTGCNAANAPATSLPKGQKKYAIRVNTAQNQVYPFPHAEGIYCALPSKLPLPCFELESWKRWKQVELQYNLDSFRHEVGRKLKPGKATVEMPELRLSGREADGEVYLTPTIWILCGSVACRDKLRRWMRDASWVGSLEYPVEIQFGASVLAGFSWSLERLGDMSFAGPPLMLLDGITGLYAHVEASLGGLPSCGRLVCFTALRDGNVLWRQFSRVGGMINVGSLRYMVTTAHGILERHYNKFPVSQEKVYVDGDDSSIESDSGACDDAMLSDEVTSPLHTGLGYVDPAGTEHWGPIQYKGPINFLGIGNDENGLAPPGARPAMHPGSGTRAPASDFALLGCEQEPFGLDHGAKLLPRFSFKSLRLASADELDTPHPRDFFGGGHTEPTRVLMGRGCTESAFLLPQLSAIHTQGAKLETRKIELDSPMAPGTSGSWVIRDGELLGMVVAVYPHEPFAQILTSEKLVTDIKAAFPFEVDVTPVCDTEPTKAAPPLEVDVAPACNTEPTREVRPPEASTGALGPRGWPADTAASRSSLLQAPHPPSPLGISAHQYEGPSGPDSSREDLALTSRPKDHGDHPLSSFRDDYRAEISDAEKDITTNPGRAPSVCLYSPPRDSLV</sequence>
<dbReference type="EMBL" id="GL876978">
    <property type="protein sequence ID" value="KLU92037.1"/>
    <property type="molecule type" value="Genomic_DNA"/>
</dbReference>
<dbReference type="AlphaFoldDB" id="A0A0C4EE19"/>
<reference evidence="2" key="3">
    <citation type="submission" date="2011-03" db="EMBL/GenBank/DDBJ databases">
        <title>Annotation of Magnaporthe poae ATCC 64411.</title>
        <authorList>
            <person name="Ma L.-J."/>
            <person name="Dead R."/>
            <person name="Young S.K."/>
            <person name="Zeng Q."/>
            <person name="Gargeya S."/>
            <person name="Fitzgerald M."/>
            <person name="Haas B."/>
            <person name="Abouelleil A."/>
            <person name="Alvarado L."/>
            <person name="Arachchi H.M."/>
            <person name="Berlin A."/>
            <person name="Brown A."/>
            <person name="Chapman S.B."/>
            <person name="Chen Z."/>
            <person name="Dunbar C."/>
            <person name="Freedman E."/>
            <person name="Gearin G."/>
            <person name="Gellesch M."/>
            <person name="Goldberg J."/>
            <person name="Griggs A."/>
            <person name="Gujja S."/>
            <person name="Heiman D."/>
            <person name="Howarth C."/>
            <person name="Larson L."/>
            <person name="Lui A."/>
            <person name="MacDonald P.J.P."/>
            <person name="Mehta T."/>
            <person name="Montmayeur A."/>
            <person name="Murphy C."/>
            <person name="Neiman D."/>
            <person name="Pearson M."/>
            <person name="Priest M."/>
            <person name="Roberts A."/>
            <person name="Saif S."/>
            <person name="Shea T."/>
            <person name="Shenoy N."/>
            <person name="Sisk P."/>
            <person name="Stolte C."/>
            <person name="Sykes S."/>
            <person name="Yandava C."/>
            <person name="Wortman J."/>
            <person name="Nusbaum C."/>
            <person name="Birren B."/>
        </authorList>
    </citation>
    <scope>NUCLEOTIDE SEQUENCE</scope>
    <source>
        <strain evidence="2">ATCC 64411</strain>
    </source>
</reference>
<evidence type="ECO:0000313" key="3">
    <source>
        <dbReference type="EnsemblFungi" id="MAPG_10984T0"/>
    </source>
</evidence>
<organism evidence="3 4">
    <name type="scientific">Magnaporthiopsis poae (strain ATCC 64411 / 73-15)</name>
    <name type="common">Kentucky bluegrass fungus</name>
    <name type="synonym">Magnaporthe poae</name>
    <dbReference type="NCBI Taxonomy" id="644358"/>
    <lineage>
        <taxon>Eukaryota</taxon>
        <taxon>Fungi</taxon>
        <taxon>Dikarya</taxon>
        <taxon>Ascomycota</taxon>
        <taxon>Pezizomycotina</taxon>
        <taxon>Sordariomycetes</taxon>
        <taxon>Sordariomycetidae</taxon>
        <taxon>Magnaporthales</taxon>
        <taxon>Magnaporthaceae</taxon>
        <taxon>Magnaporthiopsis</taxon>
    </lineage>
</organism>
<evidence type="ECO:0000313" key="4">
    <source>
        <dbReference type="Proteomes" id="UP000011715"/>
    </source>
</evidence>
<dbReference type="EMBL" id="ADBL01002706">
    <property type="status" value="NOT_ANNOTATED_CDS"/>
    <property type="molecule type" value="Genomic_DNA"/>
</dbReference>
<evidence type="ECO:0000256" key="1">
    <source>
        <dbReference type="SAM" id="MobiDB-lite"/>
    </source>
</evidence>
<feature type="compositionally biased region" description="Low complexity" evidence="1">
    <location>
        <begin position="53"/>
        <end position="65"/>
    </location>
</feature>
<dbReference type="OrthoDB" id="4395072at2759"/>
<protein>
    <submittedName>
        <fullName evidence="2 3">Uncharacterized protein</fullName>
    </submittedName>
</protein>
<dbReference type="STRING" id="644358.A0A0C4EE19"/>
<feature type="compositionally biased region" description="Pro residues" evidence="1">
    <location>
        <begin position="70"/>
        <end position="81"/>
    </location>
</feature>
<dbReference type="eggNOG" id="ENOG502SPN1">
    <property type="taxonomic scope" value="Eukaryota"/>
</dbReference>
<proteinExistence type="predicted"/>
<feature type="region of interest" description="Disordered" evidence="1">
    <location>
        <begin position="20"/>
        <end position="105"/>
    </location>
</feature>
<reference evidence="3" key="5">
    <citation type="submission" date="2015-06" db="UniProtKB">
        <authorList>
            <consortium name="EnsemblFungi"/>
        </authorList>
    </citation>
    <scope>IDENTIFICATION</scope>
    <source>
        <strain evidence="3">ATCC 64411</strain>
    </source>
</reference>
<accession>A0A0C4EE19</accession>
<dbReference type="EnsemblFungi" id="MAPG_10984T0">
    <property type="protein sequence ID" value="MAPG_10984T0"/>
    <property type="gene ID" value="MAPG_10984"/>
</dbReference>
<reference evidence="2" key="2">
    <citation type="submission" date="2010-05" db="EMBL/GenBank/DDBJ databases">
        <title>The Genome Sequence of Magnaporthe poae strain ATCC 64411.</title>
        <authorList>
            <consortium name="The Broad Institute Genome Sequencing Platform"/>
            <consortium name="Broad Institute Genome Sequencing Center for Infectious Disease"/>
            <person name="Ma L.-J."/>
            <person name="Dead R."/>
            <person name="Young S."/>
            <person name="Zeng Q."/>
            <person name="Koehrsen M."/>
            <person name="Alvarado L."/>
            <person name="Berlin A."/>
            <person name="Chapman S.B."/>
            <person name="Chen Z."/>
            <person name="Freedman E."/>
            <person name="Gellesch M."/>
            <person name="Goldberg J."/>
            <person name="Griggs A."/>
            <person name="Gujja S."/>
            <person name="Heilman E.R."/>
            <person name="Heiman D."/>
            <person name="Hepburn T."/>
            <person name="Howarth C."/>
            <person name="Jen D."/>
            <person name="Larson L."/>
            <person name="Mehta T."/>
            <person name="Neiman D."/>
            <person name="Pearson M."/>
            <person name="Roberts A."/>
            <person name="Saif S."/>
            <person name="Shea T."/>
            <person name="Shenoy N."/>
            <person name="Sisk P."/>
            <person name="Stolte C."/>
            <person name="Sykes S."/>
            <person name="Walk T."/>
            <person name="White J."/>
            <person name="Yandava C."/>
            <person name="Haas B."/>
            <person name="Nusbaum C."/>
            <person name="Birren B."/>
        </authorList>
    </citation>
    <scope>NUCLEOTIDE SEQUENCE</scope>
    <source>
        <strain evidence="2">ATCC 64411</strain>
    </source>
</reference>
<dbReference type="Proteomes" id="UP000011715">
    <property type="component" value="Unassembled WGS sequence"/>
</dbReference>
<reference evidence="4" key="1">
    <citation type="submission" date="2010-05" db="EMBL/GenBank/DDBJ databases">
        <title>The genome sequence of Magnaporthe poae strain ATCC 64411.</title>
        <authorList>
            <person name="Ma L.-J."/>
            <person name="Dead R."/>
            <person name="Young S."/>
            <person name="Zeng Q."/>
            <person name="Koehrsen M."/>
            <person name="Alvarado L."/>
            <person name="Berlin A."/>
            <person name="Chapman S.B."/>
            <person name="Chen Z."/>
            <person name="Freedman E."/>
            <person name="Gellesch M."/>
            <person name="Goldberg J."/>
            <person name="Griggs A."/>
            <person name="Gujja S."/>
            <person name="Heilman E.R."/>
            <person name="Heiman D."/>
            <person name="Hepburn T."/>
            <person name="Howarth C."/>
            <person name="Jen D."/>
            <person name="Larson L."/>
            <person name="Mehta T."/>
            <person name="Neiman D."/>
            <person name="Pearson M."/>
            <person name="Roberts A."/>
            <person name="Saif S."/>
            <person name="Shea T."/>
            <person name="Shenoy N."/>
            <person name="Sisk P."/>
            <person name="Stolte C."/>
            <person name="Sykes S."/>
            <person name="Walk T."/>
            <person name="White J."/>
            <person name="Yandava C."/>
            <person name="Haas B."/>
            <person name="Nusbaum C."/>
            <person name="Birren B."/>
        </authorList>
    </citation>
    <scope>NUCLEOTIDE SEQUENCE [LARGE SCALE GENOMIC DNA]</scope>
    <source>
        <strain evidence="4">ATCC 64411 / 73-15</strain>
    </source>
</reference>
<reference evidence="3" key="4">
    <citation type="journal article" date="2015" name="G3 (Bethesda)">
        <title>Genome sequences of three phytopathogenic species of the Magnaporthaceae family of fungi.</title>
        <authorList>
            <person name="Okagaki L.H."/>
            <person name="Nunes C.C."/>
            <person name="Sailsbery J."/>
            <person name="Clay B."/>
            <person name="Brown D."/>
            <person name="John T."/>
            <person name="Oh Y."/>
            <person name="Young N."/>
            <person name="Fitzgerald M."/>
            <person name="Haas B.J."/>
            <person name="Zeng Q."/>
            <person name="Young S."/>
            <person name="Adiconis X."/>
            <person name="Fan L."/>
            <person name="Levin J.Z."/>
            <person name="Mitchell T.K."/>
            <person name="Okubara P.A."/>
            <person name="Farman M.L."/>
            <person name="Kohn L.M."/>
            <person name="Birren B."/>
            <person name="Ma L.-J."/>
            <person name="Dean R.A."/>
        </authorList>
    </citation>
    <scope>NUCLEOTIDE SEQUENCE</scope>
    <source>
        <strain evidence="3">ATCC 64411 / 73-15</strain>
    </source>
</reference>
<keyword evidence="4" id="KW-1185">Reference proteome</keyword>
<feature type="region of interest" description="Disordered" evidence="1">
    <location>
        <begin position="576"/>
        <end position="708"/>
    </location>
</feature>
<dbReference type="VEuPathDB" id="FungiDB:MAPG_10984"/>
<name>A0A0C4EE19_MAGP6</name>
<evidence type="ECO:0000313" key="2">
    <source>
        <dbReference type="EMBL" id="KLU92037.1"/>
    </source>
</evidence>
<gene>
    <name evidence="2" type="ORF">MAPG_10984</name>
</gene>
<feature type="compositionally biased region" description="Basic and acidic residues" evidence="1">
    <location>
        <begin position="650"/>
        <end position="687"/>
    </location>
</feature>